<evidence type="ECO:0000256" key="12">
    <source>
        <dbReference type="SAM" id="Phobius"/>
    </source>
</evidence>
<dbReference type="Pfam" id="PF06580">
    <property type="entry name" value="His_kinase"/>
    <property type="match status" value="1"/>
</dbReference>
<dbReference type="GO" id="GO:0005524">
    <property type="term" value="F:ATP binding"/>
    <property type="evidence" value="ECO:0007669"/>
    <property type="project" value="UniProtKB-KW"/>
</dbReference>
<dbReference type="CDD" id="cd06225">
    <property type="entry name" value="HAMP"/>
    <property type="match status" value="1"/>
</dbReference>
<keyword evidence="6" id="KW-0547">Nucleotide-binding</keyword>
<dbReference type="InterPro" id="IPR003594">
    <property type="entry name" value="HATPase_dom"/>
</dbReference>
<evidence type="ECO:0000256" key="6">
    <source>
        <dbReference type="ARBA" id="ARBA00022741"/>
    </source>
</evidence>
<dbReference type="AlphaFoldDB" id="A0A1E3A3L4"/>
<gene>
    <name evidence="14" type="ORF">BEI61_03775</name>
</gene>
<dbReference type="Gene3D" id="3.30.565.10">
    <property type="entry name" value="Histidine kinase-like ATPase, C-terminal domain"/>
    <property type="match status" value="1"/>
</dbReference>
<dbReference type="SUPFAM" id="SSF55874">
    <property type="entry name" value="ATPase domain of HSP90 chaperone/DNA topoisomerase II/histidine kinase"/>
    <property type="match status" value="1"/>
</dbReference>
<organism evidence="14 15">
    <name type="scientific">Eisenbergiella tayi</name>
    <dbReference type="NCBI Taxonomy" id="1432052"/>
    <lineage>
        <taxon>Bacteria</taxon>
        <taxon>Bacillati</taxon>
        <taxon>Bacillota</taxon>
        <taxon>Clostridia</taxon>
        <taxon>Lachnospirales</taxon>
        <taxon>Lachnospiraceae</taxon>
        <taxon>Eisenbergiella</taxon>
    </lineage>
</organism>
<evidence type="ECO:0000256" key="1">
    <source>
        <dbReference type="ARBA" id="ARBA00004651"/>
    </source>
</evidence>
<dbReference type="Pfam" id="PF02518">
    <property type="entry name" value="HATPase_c"/>
    <property type="match status" value="1"/>
</dbReference>
<evidence type="ECO:0000256" key="9">
    <source>
        <dbReference type="ARBA" id="ARBA00022989"/>
    </source>
</evidence>
<evidence type="ECO:0000256" key="2">
    <source>
        <dbReference type="ARBA" id="ARBA00022475"/>
    </source>
</evidence>
<evidence type="ECO:0000256" key="11">
    <source>
        <dbReference type="ARBA" id="ARBA00023136"/>
    </source>
</evidence>
<accession>A0A1E3A3L4</accession>
<proteinExistence type="predicted"/>
<dbReference type="InterPro" id="IPR050640">
    <property type="entry name" value="Bact_2-comp_sensor_kinase"/>
</dbReference>
<evidence type="ECO:0000259" key="13">
    <source>
        <dbReference type="PROSITE" id="PS50885"/>
    </source>
</evidence>
<keyword evidence="9 12" id="KW-1133">Transmembrane helix</keyword>
<protein>
    <submittedName>
        <fullName evidence="14">Putative sensor-like histidine kinase</fullName>
        <ecNumber evidence="14">2.7.13.3</ecNumber>
    </submittedName>
</protein>
<keyword evidence="11 12" id="KW-0472">Membrane</keyword>
<evidence type="ECO:0000313" key="15">
    <source>
        <dbReference type="Proteomes" id="UP000094067"/>
    </source>
</evidence>
<feature type="transmembrane region" description="Helical" evidence="12">
    <location>
        <begin position="292"/>
        <end position="314"/>
    </location>
</feature>
<feature type="domain" description="HAMP" evidence="13">
    <location>
        <begin position="316"/>
        <end position="368"/>
    </location>
</feature>
<feature type="transmembrane region" description="Helical" evidence="12">
    <location>
        <begin position="16"/>
        <end position="40"/>
    </location>
</feature>
<sequence length="586" mass="67512">MINYIAGLKSSIGMKFVVTVISLLTFLILISYGFSAWYMIHSMQEKMREDYEGVLSFTAKQIEKYENDLRQYAIIIAADKDLQKELIDKKISEAQSVKRSKNIYSILREYELLRNDCVCIELVLWNGDVYTSDASNLNSLHSVGDDSWFRQMMEQKQKRSFSGAHELIARNVCYNDIITYACNFGNYYTNQESVGEILLHINQASFESLVYESSYEFSWCAILNGSGEILAESGEKTSEIREYMDSANDKKEDGLKITEGKNGYFLFGQLKNDLRLIMFMPDSRLHNEGKNIFLFFLLLFLVSLPISSIVVIFISRQLINPITALTNAARKISEGHLDVHLHSENTDEIGTLTEIFNGMVVSLEKQMRDLMVAERERADLQMSILMAQINPHFIYNTLNSAIYLSKAGETQKAEQLLKLFIQLLQNNMKSGIDGIITTLGEEIKDIETYVELQQIRYPGRFKMDIQADEILYSYAMPRLILQPLIENALNHGVLSKDFGVIVLTVYKRDNYFHILLEDDGEGMDECKIQEIMKKKEKRRHTSEIHSISIENICHRLSLFYKDAYQFEVESEVEKGTVIKISFPLEY</sequence>
<keyword evidence="2" id="KW-1003">Cell membrane</keyword>
<keyword evidence="8" id="KW-0067">ATP-binding</keyword>
<comment type="caution">
    <text evidence="14">The sequence shown here is derived from an EMBL/GenBank/DDBJ whole genome shotgun (WGS) entry which is preliminary data.</text>
</comment>
<dbReference type="EMBL" id="MCGH01000003">
    <property type="protein sequence ID" value="ODM02981.1"/>
    <property type="molecule type" value="Genomic_DNA"/>
</dbReference>
<evidence type="ECO:0000256" key="7">
    <source>
        <dbReference type="ARBA" id="ARBA00022777"/>
    </source>
</evidence>
<keyword evidence="4 14" id="KW-0808">Transferase</keyword>
<dbReference type="InterPro" id="IPR010559">
    <property type="entry name" value="Sig_transdc_His_kin_internal"/>
</dbReference>
<keyword evidence="10" id="KW-0902">Two-component regulatory system</keyword>
<dbReference type="Gene3D" id="6.10.340.10">
    <property type="match status" value="1"/>
</dbReference>
<dbReference type="SMART" id="SM00304">
    <property type="entry name" value="HAMP"/>
    <property type="match status" value="1"/>
</dbReference>
<dbReference type="InterPro" id="IPR036890">
    <property type="entry name" value="HATPase_C_sf"/>
</dbReference>
<dbReference type="PANTHER" id="PTHR34220">
    <property type="entry name" value="SENSOR HISTIDINE KINASE YPDA"/>
    <property type="match status" value="1"/>
</dbReference>
<evidence type="ECO:0000256" key="5">
    <source>
        <dbReference type="ARBA" id="ARBA00022692"/>
    </source>
</evidence>
<dbReference type="GO" id="GO:0005886">
    <property type="term" value="C:plasma membrane"/>
    <property type="evidence" value="ECO:0007669"/>
    <property type="project" value="UniProtKB-SubCell"/>
</dbReference>
<dbReference type="EC" id="2.7.13.3" evidence="14"/>
<evidence type="ECO:0000256" key="3">
    <source>
        <dbReference type="ARBA" id="ARBA00022553"/>
    </source>
</evidence>
<dbReference type="RefSeq" id="WP_069153576.1">
    <property type="nucleotide sequence ID" value="NZ_MCGH01000003.1"/>
</dbReference>
<dbReference type="PROSITE" id="PS50885">
    <property type="entry name" value="HAMP"/>
    <property type="match status" value="1"/>
</dbReference>
<comment type="subcellular location">
    <subcellularLocation>
        <location evidence="1">Cell membrane</location>
        <topology evidence="1">Multi-pass membrane protein</topology>
    </subcellularLocation>
</comment>
<dbReference type="Pfam" id="PF00672">
    <property type="entry name" value="HAMP"/>
    <property type="match status" value="1"/>
</dbReference>
<evidence type="ECO:0000256" key="10">
    <source>
        <dbReference type="ARBA" id="ARBA00023012"/>
    </source>
</evidence>
<keyword evidence="3" id="KW-0597">Phosphoprotein</keyword>
<evidence type="ECO:0000256" key="8">
    <source>
        <dbReference type="ARBA" id="ARBA00022840"/>
    </source>
</evidence>
<evidence type="ECO:0000313" key="14">
    <source>
        <dbReference type="EMBL" id="ODM02981.1"/>
    </source>
</evidence>
<keyword evidence="5 12" id="KW-0812">Transmembrane</keyword>
<name>A0A1E3A3L4_9FIRM</name>
<reference evidence="14 15" key="1">
    <citation type="submission" date="2016-07" db="EMBL/GenBank/DDBJ databases">
        <title>Characterization of isolates of Eisenbergiella tayi derived from blood cultures, using whole genome sequencing.</title>
        <authorList>
            <person name="Burdz T."/>
            <person name="Wiebe D."/>
            <person name="Huynh C."/>
            <person name="Bernard K."/>
        </authorList>
    </citation>
    <scope>NUCLEOTIDE SEQUENCE [LARGE SCALE GENOMIC DNA]</scope>
    <source>
        <strain evidence="14 15">NML 110608</strain>
    </source>
</reference>
<dbReference type="GO" id="GO:0000155">
    <property type="term" value="F:phosphorelay sensor kinase activity"/>
    <property type="evidence" value="ECO:0007669"/>
    <property type="project" value="InterPro"/>
</dbReference>
<evidence type="ECO:0000256" key="4">
    <source>
        <dbReference type="ARBA" id="ARBA00022679"/>
    </source>
</evidence>
<keyword evidence="7 14" id="KW-0418">Kinase</keyword>
<dbReference type="InterPro" id="IPR003660">
    <property type="entry name" value="HAMP_dom"/>
</dbReference>
<dbReference type="PANTHER" id="PTHR34220:SF11">
    <property type="entry name" value="SENSOR PROTEIN KINASE HPTS"/>
    <property type="match status" value="1"/>
</dbReference>
<dbReference type="SUPFAM" id="SSF158472">
    <property type="entry name" value="HAMP domain-like"/>
    <property type="match status" value="1"/>
</dbReference>
<dbReference type="Proteomes" id="UP000094067">
    <property type="component" value="Unassembled WGS sequence"/>
</dbReference>